<feature type="domain" description="Small ribosomal subunit protein uS10" evidence="5">
    <location>
        <begin position="9"/>
        <end position="103"/>
    </location>
</feature>
<comment type="function">
    <text evidence="4">Involved in the binding of tRNA to the ribosomes.</text>
</comment>
<dbReference type="PANTHER" id="PTHR11700">
    <property type="entry name" value="30S RIBOSOMAL PROTEIN S10 FAMILY MEMBER"/>
    <property type="match status" value="1"/>
</dbReference>
<sequence length="110" mass="12747">MTKKVQRIRIQLQSYYSNEINLSSKKIVQCLTQLNNIVKGPVNLPTRTKHYCLLRSPHVNKDSREHFEIKVFKQIIDITKVSSLTIKALKKINISASINIKIRIKSFVVN</sequence>
<dbReference type="NCBIfam" id="NF001861">
    <property type="entry name" value="PRK00596.1"/>
    <property type="match status" value="1"/>
</dbReference>
<dbReference type="GO" id="GO:0000049">
    <property type="term" value="F:tRNA binding"/>
    <property type="evidence" value="ECO:0007669"/>
    <property type="project" value="UniProtKB-UniRule"/>
</dbReference>
<dbReference type="Gene3D" id="3.30.70.600">
    <property type="entry name" value="Ribosomal protein S10 domain"/>
    <property type="match status" value="1"/>
</dbReference>
<organism evidence="6">
    <name type="scientific">Pterocladiophila hemisphaerica</name>
    <dbReference type="NCBI Taxonomy" id="2712948"/>
    <lineage>
        <taxon>Eukaryota</taxon>
        <taxon>Rhodophyta</taxon>
        <taxon>Florideophyceae</taxon>
        <taxon>Rhodymeniophycidae</taxon>
        <taxon>Gracilariales</taxon>
        <taxon>Pterocladiophilaceae</taxon>
        <taxon>Pterocladiophila</taxon>
    </lineage>
</organism>
<comment type="subunit">
    <text evidence="4">Part of the 30S ribosomal subunit.</text>
</comment>
<keyword evidence="6" id="KW-0150">Chloroplast</keyword>
<dbReference type="GO" id="GO:0009507">
    <property type="term" value="C:chloroplast"/>
    <property type="evidence" value="ECO:0007669"/>
    <property type="project" value="UniProtKB-SubCell"/>
</dbReference>
<evidence type="ECO:0000259" key="5">
    <source>
        <dbReference type="SMART" id="SM01403"/>
    </source>
</evidence>
<dbReference type="SUPFAM" id="SSF54999">
    <property type="entry name" value="Ribosomal protein S10"/>
    <property type="match status" value="1"/>
</dbReference>
<comment type="similarity">
    <text evidence="1 4">Belongs to the universal ribosomal protein uS10 family.</text>
</comment>
<accession>A0A6M3WXP2</accession>
<comment type="subcellular location">
    <subcellularLocation>
        <location evidence="4">Plastid</location>
        <location evidence="4">Chloroplast</location>
    </subcellularLocation>
</comment>
<geneLocation type="chloroplast" evidence="6"/>
<protein>
    <recommendedName>
        <fullName evidence="4">Small ribosomal subunit protein uS10c</fullName>
    </recommendedName>
</protein>
<evidence type="ECO:0000313" key="6">
    <source>
        <dbReference type="EMBL" id="QJH88449.1"/>
    </source>
</evidence>
<keyword evidence="3 4" id="KW-0687">Ribonucleoprotein</keyword>
<keyword evidence="2 4" id="KW-0689">Ribosomal protein</keyword>
<gene>
    <name evidence="4 6" type="primary">rps10</name>
</gene>
<evidence type="ECO:0000256" key="2">
    <source>
        <dbReference type="ARBA" id="ARBA00022980"/>
    </source>
</evidence>
<proteinExistence type="inferred from homology"/>
<dbReference type="GO" id="GO:0006412">
    <property type="term" value="P:translation"/>
    <property type="evidence" value="ECO:0007669"/>
    <property type="project" value="UniProtKB-UniRule"/>
</dbReference>
<dbReference type="AlphaFoldDB" id="A0A6M3WXP2"/>
<dbReference type="GO" id="GO:0003735">
    <property type="term" value="F:structural constituent of ribosome"/>
    <property type="evidence" value="ECO:0007669"/>
    <property type="project" value="InterPro"/>
</dbReference>
<keyword evidence="6" id="KW-0934">Plastid</keyword>
<dbReference type="InterPro" id="IPR027486">
    <property type="entry name" value="Ribosomal_uS10_dom"/>
</dbReference>
<evidence type="ECO:0000256" key="4">
    <source>
        <dbReference type="HAMAP-Rule" id="MF_00508"/>
    </source>
</evidence>
<dbReference type="GO" id="GO:0005840">
    <property type="term" value="C:ribosome"/>
    <property type="evidence" value="ECO:0007669"/>
    <property type="project" value="UniProtKB-KW"/>
</dbReference>
<dbReference type="InterPro" id="IPR036838">
    <property type="entry name" value="Ribosomal_uS10_dom_sf"/>
</dbReference>
<dbReference type="EMBL" id="MT117918">
    <property type="protein sequence ID" value="QJH88449.1"/>
    <property type="molecule type" value="Genomic_DNA"/>
</dbReference>
<dbReference type="GO" id="GO:1990904">
    <property type="term" value="C:ribonucleoprotein complex"/>
    <property type="evidence" value="ECO:0007669"/>
    <property type="project" value="UniProtKB-KW"/>
</dbReference>
<dbReference type="HAMAP" id="MF_00508">
    <property type="entry name" value="Ribosomal_uS10"/>
    <property type="match status" value="1"/>
</dbReference>
<dbReference type="SMART" id="SM01403">
    <property type="entry name" value="Ribosomal_S10"/>
    <property type="match status" value="1"/>
</dbReference>
<evidence type="ECO:0000256" key="1">
    <source>
        <dbReference type="ARBA" id="ARBA00007102"/>
    </source>
</evidence>
<dbReference type="NCBIfam" id="TIGR01049">
    <property type="entry name" value="rpsJ_bact"/>
    <property type="match status" value="1"/>
</dbReference>
<dbReference type="PRINTS" id="PR00971">
    <property type="entry name" value="RIBOSOMALS10"/>
</dbReference>
<reference evidence="6" key="1">
    <citation type="journal article" date="2020" name="J. Phycol.">
        <title>The Organelle Genomes in the Photosynthetic Red Algal Parasite Pterocladiophila hemisphaerica (Florideophyceae, Rhodophyta) Have Elevated Substitution Rates and Extreme Gene Loss in the Plastid Genome.</title>
        <authorList>
            <person name="Preuss M."/>
            <person name="Verbruggen H."/>
            <person name="Zuccarello G.C."/>
        </authorList>
    </citation>
    <scope>NUCLEOTIDE SEQUENCE</scope>
</reference>
<evidence type="ECO:0000256" key="3">
    <source>
        <dbReference type="ARBA" id="ARBA00023274"/>
    </source>
</evidence>
<dbReference type="InterPro" id="IPR001848">
    <property type="entry name" value="Ribosomal_uS10"/>
</dbReference>
<name>A0A6M3WXP2_9FLOR</name>
<dbReference type="Pfam" id="PF00338">
    <property type="entry name" value="Ribosomal_S10"/>
    <property type="match status" value="1"/>
</dbReference>